<evidence type="ECO:0000256" key="12">
    <source>
        <dbReference type="RuleBase" id="RU003784"/>
    </source>
</evidence>
<dbReference type="PANTHER" id="PTHR11088">
    <property type="entry name" value="TRNA DIMETHYLALLYLTRANSFERASE"/>
    <property type="match status" value="1"/>
</dbReference>
<feature type="site" description="Interaction with substrate tRNA" evidence="10">
    <location>
        <position position="125"/>
    </location>
</feature>
<dbReference type="GO" id="GO:0005524">
    <property type="term" value="F:ATP binding"/>
    <property type="evidence" value="ECO:0007669"/>
    <property type="project" value="UniProtKB-UniRule"/>
</dbReference>
<keyword evidence="6 10" id="KW-0547">Nucleotide-binding</keyword>
<evidence type="ECO:0000313" key="14">
    <source>
        <dbReference type="EMBL" id="AEQ20531.1"/>
    </source>
</evidence>
<comment type="cofactor">
    <cofactor evidence="1 10">
        <name>Mg(2+)</name>
        <dbReference type="ChEBI" id="CHEBI:18420"/>
    </cofactor>
</comment>
<keyword evidence="8 10" id="KW-0460">Magnesium</keyword>
<keyword evidence="5 10" id="KW-0819">tRNA processing</keyword>
<dbReference type="AlphaFoldDB" id="G4WVS9"/>
<evidence type="ECO:0000256" key="11">
    <source>
        <dbReference type="RuleBase" id="RU003783"/>
    </source>
</evidence>
<comment type="function">
    <text evidence="2 10 12">Catalyzes the transfer of a dimethylallyl group onto the adenine at position 37 in tRNAs that read codons beginning with uridine, leading to the formation of N6-(dimethylallyl)adenosine (i(6)A).</text>
</comment>
<reference evidence="14" key="1">
    <citation type="journal article" date="2002" name="J. Am. Chem. Soc.">
        <title>New natural product families from an environmental DNA (eDNA) gene cluster.</title>
        <authorList>
            <person name="Brady S.F."/>
            <person name="Chao C.J."/>
            <person name="Clardy J."/>
        </authorList>
    </citation>
    <scope>NUCLEOTIDE SEQUENCE</scope>
</reference>
<dbReference type="InterPro" id="IPR018022">
    <property type="entry name" value="IPT"/>
</dbReference>
<evidence type="ECO:0000256" key="13">
    <source>
        <dbReference type="RuleBase" id="RU003785"/>
    </source>
</evidence>
<dbReference type="EC" id="2.5.1.75" evidence="10"/>
<comment type="caution">
    <text evidence="10">Lacks conserved residue(s) required for the propagation of feature annotation.</text>
</comment>
<keyword evidence="4 10" id="KW-0808">Transferase</keyword>
<evidence type="ECO:0000256" key="6">
    <source>
        <dbReference type="ARBA" id="ARBA00022741"/>
    </source>
</evidence>
<sequence>MTSNLQLLIIAGPTASGKSSRAVDEALARNGEIISVDSRQVYRGLDIGTEKITKEEMRGVPHHLIDIRNPAENYSAGDFVSDATRLIAEITERDRLPILVGGTHFYFHALLAGLPTGVDANQKLRDELEKLPAEELYARVALRDPRRARELDSHNSRRLIRALEIIDALGHVPLRARRKRRKVKPLYMVGRFNLPTFGTEWIVIDPPREELRARIDARLQSALQRGLIDEVLRVRDLVGDMRLNELGLEYKIVGEFLRGERDEASLLPTLSAKLWQYARRQKAWLRKLHNEIISATPPLPDKS</sequence>
<dbReference type="EMBL" id="JF429413">
    <property type="protein sequence ID" value="AEQ20531.1"/>
    <property type="molecule type" value="Genomic_DNA"/>
</dbReference>
<feature type="binding site" evidence="10">
    <location>
        <begin position="14"/>
        <end position="19"/>
    </location>
    <ligand>
        <name>substrate</name>
    </ligand>
</feature>
<dbReference type="Pfam" id="PF01715">
    <property type="entry name" value="IPPT"/>
    <property type="match status" value="1"/>
</dbReference>
<dbReference type="NCBIfam" id="TIGR00174">
    <property type="entry name" value="miaA"/>
    <property type="match status" value="1"/>
</dbReference>
<evidence type="ECO:0000256" key="10">
    <source>
        <dbReference type="HAMAP-Rule" id="MF_00185"/>
    </source>
</evidence>
<dbReference type="GO" id="GO:0052381">
    <property type="term" value="F:tRNA dimethylallyltransferase activity"/>
    <property type="evidence" value="ECO:0007669"/>
    <property type="project" value="UniProtKB-UniRule"/>
</dbReference>
<comment type="catalytic activity">
    <reaction evidence="9 10 11">
        <text>adenosine(37) in tRNA + dimethylallyl diphosphate = N(6)-dimethylallyladenosine(37) in tRNA + diphosphate</text>
        <dbReference type="Rhea" id="RHEA:26482"/>
        <dbReference type="Rhea" id="RHEA-COMP:10162"/>
        <dbReference type="Rhea" id="RHEA-COMP:10375"/>
        <dbReference type="ChEBI" id="CHEBI:33019"/>
        <dbReference type="ChEBI" id="CHEBI:57623"/>
        <dbReference type="ChEBI" id="CHEBI:74411"/>
        <dbReference type="ChEBI" id="CHEBI:74415"/>
        <dbReference type="EC" id="2.5.1.75"/>
    </reaction>
</comment>
<accession>G4WVS9</accession>
<dbReference type="Gene3D" id="3.40.50.300">
    <property type="entry name" value="P-loop containing nucleotide triphosphate hydrolases"/>
    <property type="match status" value="1"/>
</dbReference>
<feature type="site" description="Interaction with substrate tRNA" evidence="10">
    <location>
        <position position="103"/>
    </location>
</feature>
<feature type="region of interest" description="Interaction with substrate tRNA" evidence="10">
    <location>
        <begin position="37"/>
        <end position="40"/>
    </location>
</feature>
<feature type="binding site" evidence="10">
    <location>
        <begin position="12"/>
        <end position="19"/>
    </location>
    <ligand>
        <name>ATP</name>
        <dbReference type="ChEBI" id="CHEBI:30616"/>
    </ligand>
</feature>
<comment type="subunit">
    <text evidence="10">Monomer.</text>
</comment>
<evidence type="ECO:0000256" key="9">
    <source>
        <dbReference type="ARBA" id="ARBA00049563"/>
    </source>
</evidence>
<proteinExistence type="inferred from homology"/>
<evidence type="ECO:0000256" key="1">
    <source>
        <dbReference type="ARBA" id="ARBA00001946"/>
    </source>
</evidence>
<reference evidence="14" key="2">
    <citation type="journal article" date="2011" name="J. Bacteriol.">
        <title>Long-chain N-acyl amino acid synthases are linked to the putative PEP-CTERM/exosortase protein-sorting system in Gram-negative bacteria.</title>
        <authorList>
            <person name="Craig J.W."/>
            <person name="Cherry M.A."/>
            <person name="Brady S.F."/>
        </authorList>
    </citation>
    <scope>NUCLEOTIDE SEQUENCE</scope>
</reference>
<evidence type="ECO:0000256" key="7">
    <source>
        <dbReference type="ARBA" id="ARBA00022840"/>
    </source>
</evidence>
<organism evidence="14">
    <name type="scientific">uncultured bacterium CSLC2</name>
    <dbReference type="NCBI Taxonomy" id="1091571"/>
    <lineage>
        <taxon>Bacteria</taxon>
        <taxon>environmental samples</taxon>
    </lineage>
</organism>
<name>G4WVS9_9BACT</name>
<dbReference type="PANTHER" id="PTHR11088:SF60">
    <property type="entry name" value="TRNA DIMETHYLALLYLTRANSFERASE"/>
    <property type="match status" value="1"/>
</dbReference>
<dbReference type="InterPro" id="IPR027417">
    <property type="entry name" value="P-loop_NTPase"/>
</dbReference>
<protein>
    <recommendedName>
        <fullName evidence="10">tRNA dimethylallyltransferase</fullName>
        <ecNumber evidence="10">2.5.1.75</ecNumber>
    </recommendedName>
    <alternativeName>
        <fullName evidence="10">Dimethylallyl diphosphate:tRNA dimethylallyltransferase</fullName>
        <shortName evidence="10">DMAPP:tRNA dimethylallyltransferase</shortName>
        <shortName evidence="10">DMATase</shortName>
    </alternativeName>
    <alternativeName>
        <fullName evidence="10">Isopentenyl-diphosphate:tRNA isopentenyltransferase</fullName>
        <shortName evidence="10">IPP transferase</shortName>
        <shortName evidence="10">IPPT</shortName>
        <shortName evidence="10">IPTase</shortName>
    </alternativeName>
</protein>
<dbReference type="InterPro" id="IPR039657">
    <property type="entry name" value="Dimethylallyltransferase"/>
</dbReference>
<dbReference type="HAMAP" id="MF_00185">
    <property type="entry name" value="IPP_trans"/>
    <property type="match status" value="1"/>
</dbReference>
<evidence type="ECO:0000256" key="5">
    <source>
        <dbReference type="ARBA" id="ARBA00022694"/>
    </source>
</evidence>
<dbReference type="GO" id="GO:0006400">
    <property type="term" value="P:tRNA modification"/>
    <property type="evidence" value="ECO:0007669"/>
    <property type="project" value="TreeGrafter"/>
</dbReference>
<comment type="similarity">
    <text evidence="3 10 13">Belongs to the IPP transferase family.</text>
</comment>
<keyword evidence="7 10" id="KW-0067">ATP-binding</keyword>
<evidence type="ECO:0000256" key="8">
    <source>
        <dbReference type="ARBA" id="ARBA00022842"/>
    </source>
</evidence>
<evidence type="ECO:0000256" key="2">
    <source>
        <dbReference type="ARBA" id="ARBA00003213"/>
    </source>
</evidence>
<evidence type="ECO:0000256" key="3">
    <source>
        <dbReference type="ARBA" id="ARBA00005842"/>
    </source>
</evidence>
<evidence type="ECO:0000256" key="4">
    <source>
        <dbReference type="ARBA" id="ARBA00022679"/>
    </source>
</evidence>
<dbReference type="SUPFAM" id="SSF52540">
    <property type="entry name" value="P-loop containing nucleoside triphosphate hydrolases"/>
    <property type="match status" value="1"/>
</dbReference>
<dbReference type="Gene3D" id="1.10.20.140">
    <property type="match status" value="1"/>
</dbReference>
<gene>
    <name evidence="10" type="primary">miaA</name>
</gene>